<comment type="caution">
    <text evidence="1">The sequence shown here is derived from an EMBL/GenBank/DDBJ whole genome shotgun (WGS) entry which is preliminary data.</text>
</comment>
<gene>
    <name evidence="1" type="ORF">MtrunA17_Chr6g0464501</name>
</gene>
<evidence type="ECO:0000313" key="1">
    <source>
        <dbReference type="EMBL" id="RHN51077.1"/>
    </source>
</evidence>
<reference evidence="1" key="1">
    <citation type="journal article" date="2018" name="Nat. Plants">
        <title>Whole-genome landscape of Medicago truncatula symbiotic genes.</title>
        <authorList>
            <person name="Pecrix Y."/>
            <person name="Gamas P."/>
            <person name="Carrere S."/>
        </authorList>
    </citation>
    <scope>NUCLEOTIDE SEQUENCE</scope>
    <source>
        <tissue evidence="1">Leaves</tissue>
    </source>
</reference>
<organism evidence="1">
    <name type="scientific">Medicago truncatula</name>
    <name type="common">Barrel medic</name>
    <name type="synonym">Medicago tribuloides</name>
    <dbReference type="NCBI Taxonomy" id="3880"/>
    <lineage>
        <taxon>Eukaryota</taxon>
        <taxon>Viridiplantae</taxon>
        <taxon>Streptophyta</taxon>
        <taxon>Embryophyta</taxon>
        <taxon>Tracheophyta</taxon>
        <taxon>Spermatophyta</taxon>
        <taxon>Magnoliopsida</taxon>
        <taxon>eudicotyledons</taxon>
        <taxon>Gunneridae</taxon>
        <taxon>Pentapetalae</taxon>
        <taxon>rosids</taxon>
        <taxon>fabids</taxon>
        <taxon>Fabales</taxon>
        <taxon>Fabaceae</taxon>
        <taxon>Papilionoideae</taxon>
        <taxon>50 kb inversion clade</taxon>
        <taxon>NPAAA clade</taxon>
        <taxon>Hologalegina</taxon>
        <taxon>IRL clade</taxon>
        <taxon>Trifolieae</taxon>
        <taxon>Medicago</taxon>
    </lineage>
</organism>
<dbReference type="AlphaFoldDB" id="A0A396HJJ4"/>
<protein>
    <submittedName>
        <fullName evidence="1">Uncharacterized protein</fullName>
    </submittedName>
</protein>
<sequence length="359" mass="39606">MENVNDEGASPRLVEHVPNLDYNNCVQVEAAAMCFDVSTCAKNTDENTDVPVEDNLDEVCSCSFDDSDGTALQVLPTDPTNEVETSDLGHHKMVVTGTDTTYADTSRVKFECSQKVNVSPVSEKVIGSSANLQNISVTPIDIGFSDGEENMQIGVNEEEVDHSQVKNTDENTDVAFEDILHEVLLSNFEDSDGTPAQFLPTEVRTTDLDVQEMVVTGTATKIAFTSGRGVKFESLQKNTSPASEKMNGSSTRLLNNPVTPRDIDFCDGEESMSIGVDEEQVDPSEVKKIDENIMTVDSGIEKFFEVDPSEVKEFFVPKKFDAFIYWWNMAGVNLLAICECDCFKNAMTDQHLCHVYIHS</sequence>
<proteinExistence type="predicted"/>
<accession>A0A396HJJ4</accession>
<name>A0A396HJJ4_MEDTR</name>
<dbReference type="Gramene" id="rna35451">
    <property type="protein sequence ID" value="RHN51077.1"/>
    <property type="gene ID" value="gene35451"/>
</dbReference>
<dbReference type="Proteomes" id="UP000265566">
    <property type="component" value="Chromosome 6"/>
</dbReference>
<dbReference type="EMBL" id="PSQE01000006">
    <property type="protein sequence ID" value="RHN51077.1"/>
    <property type="molecule type" value="Genomic_DNA"/>
</dbReference>